<accession>N6W188</accession>
<dbReference type="InterPro" id="IPR006001">
    <property type="entry name" value="Therm_gnt_kin"/>
</dbReference>
<keyword evidence="5 10" id="KW-0547">Nucleotide-binding</keyword>
<organism evidence="11 12">
    <name type="scientific">Marinobacter nanhaiticus D15-8W</name>
    <dbReference type="NCBI Taxonomy" id="626887"/>
    <lineage>
        <taxon>Bacteria</taxon>
        <taxon>Pseudomonadati</taxon>
        <taxon>Pseudomonadota</taxon>
        <taxon>Gammaproteobacteria</taxon>
        <taxon>Pseudomonadales</taxon>
        <taxon>Marinobacteraceae</taxon>
        <taxon>Marinobacter</taxon>
    </lineage>
</organism>
<evidence type="ECO:0000256" key="2">
    <source>
        <dbReference type="ARBA" id="ARBA00008420"/>
    </source>
</evidence>
<keyword evidence="12" id="KW-1185">Reference proteome</keyword>
<dbReference type="InterPro" id="IPR031322">
    <property type="entry name" value="Shikimate/glucono_kinase"/>
</dbReference>
<dbReference type="HOGENOM" id="CLU_077168_4_0_6"/>
<evidence type="ECO:0000256" key="3">
    <source>
        <dbReference type="ARBA" id="ARBA00012054"/>
    </source>
</evidence>
<keyword evidence="4 10" id="KW-0808">Transferase</keyword>
<keyword evidence="8" id="KW-0311">Gluconate utilization</keyword>
<evidence type="ECO:0000256" key="5">
    <source>
        <dbReference type="ARBA" id="ARBA00022741"/>
    </source>
</evidence>
<evidence type="ECO:0000313" key="11">
    <source>
        <dbReference type="EMBL" id="ENO16270.1"/>
    </source>
</evidence>
<dbReference type="PATRIC" id="fig|626887.3.peg.2599"/>
<dbReference type="EMBL" id="APLQ01000011">
    <property type="protein sequence ID" value="ENO16270.1"/>
    <property type="molecule type" value="Genomic_DNA"/>
</dbReference>
<dbReference type="GO" id="GO:0019521">
    <property type="term" value="P:D-gluconate metabolic process"/>
    <property type="evidence" value="ECO:0007669"/>
    <property type="project" value="UniProtKB-KW"/>
</dbReference>
<reference evidence="11 12" key="1">
    <citation type="journal article" date="2013" name="Genome Announc.">
        <title>Genome Sequence of the Polycyclic Aromatic Hydrocarbon-Degrading Bacterium Strain Marinobacter nanhaiticus D15-8WT.</title>
        <authorList>
            <person name="Cui Z."/>
            <person name="Gao W."/>
            <person name="Li Q."/>
            <person name="Xu G."/>
            <person name="Zheng L."/>
        </authorList>
    </citation>
    <scope>NUCLEOTIDE SEQUENCE [LARGE SCALE GENOMIC DNA]</scope>
    <source>
        <strain evidence="11 12">D15-8W</strain>
    </source>
</reference>
<proteinExistence type="inferred from homology"/>
<comment type="caution">
    <text evidence="11">The sequence shown here is derived from an EMBL/GenBank/DDBJ whole genome shotgun (WGS) entry which is preliminary data.</text>
</comment>
<dbReference type="Pfam" id="PF01202">
    <property type="entry name" value="SKI"/>
    <property type="match status" value="1"/>
</dbReference>
<dbReference type="CDD" id="cd02021">
    <property type="entry name" value="GntK"/>
    <property type="match status" value="1"/>
</dbReference>
<gene>
    <name evidence="11" type="ORF">J057_12976</name>
</gene>
<dbReference type="GO" id="GO:0005737">
    <property type="term" value="C:cytoplasm"/>
    <property type="evidence" value="ECO:0007669"/>
    <property type="project" value="TreeGrafter"/>
</dbReference>
<evidence type="ECO:0000256" key="10">
    <source>
        <dbReference type="RuleBase" id="RU363066"/>
    </source>
</evidence>
<comment type="similarity">
    <text evidence="2 10">Belongs to the gluconokinase GntK/GntV family.</text>
</comment>
<dbReference type="Proteomes" id="UP000013165">
    <property type="component" value="Unassembled WGS sequence"/>
</dbReference>
<name>N6W188_9GAMM</name>
<protein>
    <recommendedName>
        <fullName evidence="3 10">Gluconokinase</fullName>
        <ecNumber evidence="3 10">2.7.1.12</ecNumber>
    </recommendedName>
</protein>
<keyword evidence="6 10" id="KW-0418">Kinase</keyword>
<evidence type="ECO:0000256" key="8">
    <source>
        <dbReference type="ARBA" id="ARBA00023064"/>
    </source>
</evidence>
<dbReference type="GO" id="GO:0005524">
    <property type="term" value="F:ATP binding"/>
    <property type="evidence" value="ECO:0007669"/>
    <property type="project" value="UniProtKB-KW"/>
</dbReference>
<dbReference type="PANTHER" id="PTHR43442">
    <property type="entry name" value="GLUCONOKINASE-RELATED"/>
    <property type="match status" value="1"/>
</dbReference>
<dbReference type="SUPFAM" id="SSF52540">
    <property type="entry name" value="P-loop containing nucleoside triphosphate hydrolases"/>
    <property type="match status" value="1"/>
</dbReference>
<sequence>MTVRKIVVMGVSGSGKSLVGERLGDLLDVQFFDADDYHSESNVQKMANGIPLTDEDRRDWLTDLADLIRREAGLVLACSALKKTYRDQLRTGDPSLKFLYLKGDFETIWSRHAQRQDHYFTGQDMLESQFLSLEEPDANEAYIIDISATPEAVLKQCIAALSIKPQDDLDQ</sequence>
<evidence type="ECO:0000256" key="9">
    <source>
        <dbReference type="ARBA" id="ARBA00048090"/>
    </source>
</evidence>
<evidence type="ECO:0000313" key="12">
    <source>
        <dbReference type="Proteomes" id="UP000013165"/>
    </source>
</evidence>
<dbReference type="PANTHER" id="PTHR43442:SF3">
    <property type="entry name" value="GLUCONOKINASE-RELATED"/>
    <property type="match status" value="1"/>
</dbReference>
<dbReference type="InterPro" id="IPR027417">
    <property type="entry name" value="P-loop_NTPase"/>
</dbReference>
<evidence type="ECO:0000256" key="4">
    <source>
        <dbReference type="ARBA" id="ARBA00022679"/>
    </source>
</evidence>
<dbReference type="EC" id="2.7.1.12" evidence="3 10"/>
<keyword evidence="7 10" id="KW-0067">ATP-binding</keyword>
<dbReference type="RefSeq" id="WP_004580556.1">
    <property type="nucleotide sequence ID" value="NZ_AP028878.1"/>
</dbReference>
<dbReference type="Gene3D" id="3.40.50.300">
    <property type="entry name" value="P-loop containing nucleotide triphosphate hydrolases"/>
    <property type="match status" value="1"/>
</dbReference>
<dbReference type="AlphaFoldDB" id="N6W188"/>
<dbReference type="FunFam" id="3.40.50.300:FF:000522">
    <property type="entry name" value="Gluconokinase"/>
    <property type="match status" value="1"/>
</dbReference>
<evidence type="ECO:0000256" key="7">
    <source>
        <dbReference type="ARBA" id="ARBA00022840"/>
    </source>
</evidence>
<comment type="pathway">
    <text evidence="1">Carbohydrate acid metabolism.</text>
</comment>
<dbReference type="STRING" id="626887.J057_12976"/>
<dbReference type="GO" id="GO:0046316">
    <property type="term" value="F:gluconokinase activity"/>
    <property type="evidence" value="ECO:0007669"/>
    <property type="project" value="UniProtKB-EC"/>
</dbReference>
<dbReference type="eggNOG" id="COG3265">
    <property type="taxonomic scope" value="Bacteria"/>
</dbReference>
<evidence type="ECO:0000256" key="6">
    <source>
        <dbReference type="ARBA" id="ARBA00022777"/>
    </source>
</evidence>
<comment type="catalytic activity">
    <reaction evidence="9 10">
        <text>D-gluconate + ATP = 6-phospho-D-gluconate + ADP + H(+)</text>
        <dbReference type="Rhea" id="RHEA:19433"/>
        <dbReference type="ChEBI" id="CHEBI:15378"/>
        <dbReference type="ChEBI" id="CHEBI:18391"/>
        <dbReference type="ChEBI" id="CHEBI:30616"/>
        <dbReference type="ChEBI" id="CHEBI:58759"/>
        <dbReference type="ChEBI" id="CHEBI:456216"/>
        <dbReference type="EC" id="2.7.1.12"/>
    </reaction>
</comment>
<dbReference type="NCBIfam" id="TIGR01313">
    <property type="entry name" value="therm_gnt_kin"/>
    <property type="match status" value="1"/>
</dbReference>
<dbReference type="OrthoDB" id="9795716at2"/>
<evidence type="ECO:0000256" key="1">
    <source>
        <dbReference type="ARBA" id="ARBA00004761"/>
    </source>
</evidence>